<evidence type="ECO:0000313" key="1">
    <source>
        <dbReference type="EMBL" id="ADJ63048.1"/>
    </source>
</evidence>
<accession>D8IQ02</accession>
<sequence>MRCLIRYQLRNEDVPAHHEFTADAPDLEQVILHLTEFLHPEVVYEFLPVQPGGHDTITQLRNRMNHARAYLEQYCGLQSLSYMILPDGLDSTQGRWATLLMQGEEAQDADLPLPAPDA</sequence>
<dbReference type="AlphaFoldDB" id="D8IQ02"/>
<dbReference type="KEGG" id="hse:Hsero_1533"/>
<evidence type="ECO:0000313" key="2">
    <source>
        <dbReference type="Proteomes" id="UP000000329"/>
    </source>
</evidence>
<reference evidence="1 2" key="1">
    <citation type="submission" date="2010-04" db="EMBL/GenBank/DDBJ databases">
        <title>The genome of Herbaspirillum seropedicae SmR1, an endophytic, nitrogen-fixing, plant-growth promoting beta-Proteobacteria.</title>
        <authorList>
            <person name="Pedrosa F.O."/>
            <person name="Monteiro R.A."/>
            <person name="Wassem R."/>
            <person name="Cruz L.M."/>
            <person name="Ayub R.A."/>
            <person name="Colauto N.B."/>
            <person name="Fernandez M.A."/>
            <person name="Fungaro M.H.P."/>
            <person name="Grisard E.C."/>
            <person name="Hungria M."/>
            <person name="Madeira H.M.F."/>
            <person name="Nodari R.O."/>
            <person name="Osaku C.A."/>
            <person name="Petzl-Erler M.L."/>
            <person name="Terenzi H."/>
            <person name="Vieira L.G.E."/>
            <person name="Almeida M.I.M."/>
            <person name="Alves L.R."/>
            <person name="Arantes O.M.N."/>
            <person name="Balsanelli E."/>
            <person name="Barcellos F.G."/>
            <person name="Baura V.A."/>
            <person name="Binde D.R."/>
            <person name="Campo R.J."/>
            <person name="Chubatsu L.S."/>
            <person name="Chueire L.M.O."/>
            <person name="Ciferri R.R."/>
            <person name="Correa L.C."/>
            <person name="da Conceicao Silva J.L."/>
            <person name="Dabul A.N.G."/>
            <person name="Dambros B.P."/>
            <person name="Faoro H."/>
            <person name="Favetti A."/>
            <person name="Friedermann G."/>
            <person name="Furlaneto M.C."/>
            <person name="Gasques L.S."/>
            <person name="Gimenes C.C.T."/>
            <person name="Gioppo N.M.R."/>
            <person name="Glienke-Blanco C."/>
            <person name="Godoy L.P."/>
            <person name="Guerra M.P."/>
            <person name="Karp S."/>
            <person name="Kava-Cordeiro V."/>
            <person name="Margarido V.P."/>
            <person name="Mathioni S.M."/>
            <person name="Menck-Soares M.A."/>
            <person name="Murace N.K."/>
            <person name="Nicolas M.F."/>
            <person name="Oliveira C.E.C."/>
            <person name="Pagnan N.A.B."/>
            <person name="Pamphile J.A."/>
            <person name="Patussi E.V."/>
            <person name="Pereira L.F.P."/>
            <person name="Pereira-Ferrari L."/>
            <person name="Pinto F.G.S."/>
            <person name="Precoma C."/>
            <person name="Prioli A.J."/>
            <person name="Prioli S.M.A.P."/>
            <person name="Raittz R.T."/>
            <person name="Ramos H.J.O."/>
            <person name="Ribeiro E.M.S.F."/>
            <person name="Rigo L.U."/>
            <person name="Rocha C.L.M.S.C."/>
            <person name="Rocha S.N."/>
            <person name="Santos K."/>
            <person name="Satori D."/>
            <person name="Silva A.G."/>
            <person name="Simao R.C.G."/>
            <person name="Soares M.A.M."/>
            <person name="Souza E.M."/>
            <person name="Steffens M.B.R."/>
            <person name="Steindel M."/>
            <person name="Tadra-Sfeir M.Z."/>
            <person name="Takahashi E.K."/>
            <person name="Torres R.A."/>
            <person name="Valle J.S."/>
            <person name="Vernal J.I."/>
            <person name="Vilas-Boas L.A."/>
            <person name="Watanabe M.A.E."/>
            <person name="Weiss V.A."/>
            <person name="Yates M.A."/>
            <person name="Souza E.M."/>
        </authorList>
    </citation>
    <scope>NUCLEOTIDE SEQUENCE [LARGE SCALE GENOMIC DNA]</scope>
    <source>
        <strain evidence="1 2">SmR1</strain>
    </source>
</reference>
<dbReference type="OrthoDB" id="8723707at2"/>
<dbReference type="GeneID" id="29392888"/>
<organism evidence="1 2">
    <name type="scientific">Herbaspirillum seropedicae (strain SmR1)</name>
    <dbReference type="NCBI Taxonomy" id="757424"/>
    <lineage>
        <taxon>Bacteria</taxon>
        <taxon>Pseudomonadati</taxon>
        <taxon>Pseudomonadota</taxon>
        <taxon>Betaproteobacteria</taxon>
        <taxon>Burkholderiales</taxon>
        <taxon>Oxalobacteraceae</taxon>
        <taxon>Herbaspirillum</taxon>
    </lineage>
</organism>
<proteinExistence type="predicted"/>
<dbReference type="RefSeq" id="WP_013233549.1">
    <property type="nucleotide sequence ID" value="NC_014323.1"/>
</dbReference>
<dbReference type="EMBL" id="CP002039">
    <property type="protein sequence ID" value="ADJ63048.1"/>
    <property type="molecule type" value="Genomic_DNA"/>
</dbReference>
<gene>
    <name evidence="1" type="ordered locus">Hsero_1533</name>
</gene>
<dbReference type="Proteomes" id="UP000000329">
    <property type="component" value="Chromosome"/>
</dbReference>
<dbReference type="HOGENOM" id="CLU_2069888_0_0_4"/>
<name>D8IQ02_HERSS</name>
<dbReference type="STRING" id="757424.Hsero_1533"/>
<keyword evidence="2" id="KW-1185">Reference proteome</keyword>
<protein>
    <submittedName>
        <fullName evidence="1">Uncharacterized protein</fullName>
    </submittedName>
</protein>